<evidence type="ECO:0000313" key="2">
    <source>
        <dbReference type="EMBL" id="MDC8014105.1"/>
    </source>
</evidence>
<dbReference type="EMBL" id="JAOVZO020000018">
    <property type="protein sequence ID" value="MDC8014105.1"/>
    <property type="molecule type" value="Genomic_DNA"/>
</dbReference>
<reference evidence="2" key="1">
    <citation type="submission" date="2023-02" db="EMBL/GenBank/DDBJ databases">
        <title>Tahibacter soli sp. nov. isolated from soil.</title>
        <authorList>
            <person name="Baek J.H."/>
            <person name="Lee J.K."/>
            <person name="Choi D.G."/>
            <person name="Jeon C.O."/>
        </authorList>
    </citation>
    <scope>NUCLEOTIDE SEQUENCE</scope>
    <source>
        <strain evidence="2">BL</strain>
    </source>
</reference>
<dbReference type="AlphaFoldDB" id="A0A9X3YMR4"/>
<protein>
    <submittedName>
        <fullName evidence="2">Uncharacterized protein</fullName>
    </submittedName>
</protein>
<keyword evidence="1" id="KW-0812">Transmembrane</keyword>
<comment type="caution">
    <text evidence="2">The sequence shown here is derived from an EMBL/GenBank/DDBJ whole genome shotgun (WGS) entry which is preliminary data.</text>
</comment>
<feature type="transmembrane region" description="Helical" evidence="1">
    <location>
        <begin position="44"/>
        <end position="67"/>
    </location>
</feature>
<keyword evidence="1" id="KW-0472">Membrane</keyword>
<gene>
    <name evidence="2" type="ORF">OD750_016290</name>
</gene>
<keyword evidence="3" id="KW-1185">Reference proteome</keyword>
<accession>A0A9X3YMR4</accession>
<organism evidence="2 3">
    <name type="scientific">Tahibacter soli</name>
    <dbReference type="NCBI Taxonomy" id="2983605"/>
    <lineage>
        <taxon>Bacteria</taxon>
        <taxon>Pseudomonadati</taxon>
        <taxon>Pseudomonadota</taxon>
        <taxon>Gammaproteobacteria</taxon>
        <taxon>Lysobacterales</taxon>
        <taxon>Rhodanobacteraceae</taxon>
        <taxon>Tahibacter</taxon>
    </lineage>
</organism>
<dbReference type="RefSeq" id="WP_263541746.1">
    <property type="nucleotide sequence ID" value="NZ_JAOVZO020000018.1"/>
</dbReference>
<dbReference type="Proteomes" id="UP001139971">
    <property type="component" value="Unassembled WGS sequence"/>
</dbReference>
<evidence type="ECO:0000256" key="1">
    <source>
        <dbReference type="SAM" id="Phobius"/>
    </source>
</evidence>
<proteinExistence type="predicted"/>
<keyword evidence="1" id="KW-1133">Transmembrane helix</keyword>
<sequence>MLFDIPAMLPAVAAAVFGLAALAQSFAVRRRWRARRRLSACHRSAWLALLLAAALLAAGLSVSLTGYQRLIAEAPVATIGVRAFAPQQFSLRVDLADGTHESVQLAGDEWQLDARVIKWTPRAVTLGAQPLYRVERVSGRWRDVTQAQSRPPSVATIGGEGALDLWQLRHRFPEWLSWVDADYGSAAYMPMLDGARYEVTLAAGGGLVARPADAATAQLLKDSGW</sequence>
<name>A0A9X3YMR4_9GAMM</name>
<feature type="transmembrane region" description="Helical" evidence="1">
    <location>
        <begin position="6"/>
        <end position="23"/>
    </location>
</feature>
<evidence type="ECO:0000313" key="3">
    <source>
        <dbReference type="Proteomes" id="UP001139971"/>
    </source>
</evidence>